<protein>
    <submittedName>
        <fullName evidence="1">Protein bark beetle</fullName>
    </submittedName>
</protein>
<keyword evidence="2" id="KW-1185">Reference proteome</keyword>
<gene>
    <name evidence="1" type="primary">bark_2</name>
    <name evidence="1" type="ORF">GWK47_034738</name>
</gene>
<dbReference type="AlphaFoldDB" id="A0A8J4YFZ0"/>
<organism evidence="1 2">
    <name type="scientific">Chionoecetes opilio</name>
    <name type="common">Atlantic snow crab</name>
    <name type="synonym">Cancer opilio</name>
    <dbReference type="NCBI Taxonomy" id="41210"/>
    <lineage>
        <taxon>Eukaryota</taxon>
        <taxon>Metazoa</taxon>
        <taxon>Ecdysozoa</taxon>
        <taxon>Arthropoda</taxon>
        <taxon>Crustacea</taxon>
        <taxon>Multicrustacea</taxon>
        <taxon>Malacostraca</taxon>
        <taxon>Eumalacostraca</taxon>
        <taxon>Eucarida</taxon>
        <taxon>Decapoda</taxon>
        <taxon>Pleocyemata</taxon>
        <taxon>Brachyura</taxon>
        <taxon>Eubrachyura</taxon>
        <taxon>Majoidea</taxon>
        <taxon>Majidae</taxon>
        <taxon>Chionoecetes</taxon>
    </lineage>
</organism>
<reference evidence="1" key="1">
    <citation type="submission" date="2020-07" db="EMBL/GenBank/DDBJ databases">
        <title>The High-quality genome of the commercially important snow crab, Chionoecetes opilio.</title>
        <authorList>
            <person name="Jeong J.-H."/>
            <person name="Ryu S."/>
        </authorList>
    </citation>
    <scope>NUCLEOTIDE SEQUENCE</scope>
    <source>
        <strain evidence="1">MADBK_172401_WGS</strain>
        <tissue evidence="1">Digestive gland</tissue>
    </source>
</reference>
<dbReference type="EMBL" id="JACEEZ010003422">
    <property type="protein sequence ID" value="KAG0727420.1"/>
    <property type="molecule type" value="Genomic_DNA"/>
</dbReference>
<dbReference type="OrthoDB" id="536948at2759"/>
<name>A0A8J4YFZ0_CHIOP</name>
<evidence type="ECO:0000313" key="1">
    <source>
        <dbReference type="EMBL" id="KAG0727420.1"/>
    </source>
</evidence>
<dbReference type="Proteomes" id="UP000770661">
    <property type="component" value="Unassembled WGS sequence"/>
</dbReference>
<sequence>MSNSIRVNSSTKKPSTIPQICILTSAWTATPTMPCGAAQTTGGASPSGRRVSKCVLSYVDIKYAGMGPQREVVSAIMTRKVPPRLRHVAVTQSAFNGINMTLPGTFVRLENTVLKENAGHGLYVNTSTGSVQVDRHSEVTHNQADGIKYNFHHREPDKSASDTFQDFCAGASNLNQAYPIVIIATQDKYSFKELDCEKVFMTRGSEFTFTVHFSYMQAEEEKAAMVEVRDRNKYGKVLTKFDLKNNTFPPSVVSRGNSIWIK</sequence>
<accession>A0A8J4YFZ0</accession>
<proteinExistence type="predicted"/>
<evidence type="ECO:0000313" key="2">
    <source>
        <dbReference type="Proteomes" id="UP000770661"/>
    </source>
</evidence>
<comment type="caution">
    <text evidence="1">The sequence shown here is derived from an EMBL/GenBank/DDBJ whole genome shotgun (WGS) entry which is preliminary data.</text>
</comment>